<dbReference type="Proteomes" id="UP001283361">
    <property type="component" value="Unassembled WGS sequence"/>
</dbReference>
<name>A0AAE0Z4X3_9GAST</name>
<accession>A0AAE0Z4X3</accession>
<dbReference type="AlphaFoldDB" id="A0AAE0Z4X3"/>
<keyword evidence="2" id="KW-1185">Reference proteome</keyword>
<evidence type="ECO:0000313" key="1">
    <source>
        <dbReference type="EMBL" id="KAK3762715.1"/>
    </source>
</evidence>
<gene>
    <name evidence="1" type="ORF">RRG08_043793</name>
</gene>
<sequence length="137" mass="14751">MESNKPYQVVCVWDLSTLDSYISLITLNHAGSRRIYHCALHGTWAGIGIPPYLHRDADKKRLLGAVGNGPNVEPVVALRAHLHPRESGGNLSPPGLGDPSLLYASQVGILVESSSRLEDNMPGGLCTRSQPETSNIV</sequence>
<proteinExistence type="predicted"/>
<evidence type="ECO:0000313" key="2">
    <source>
        <dbReference type="Proteomes" id="UP001283361"/>
    </source>
</evidence>
<comment type="caution">
    <text evidence="1">The sequence shown here is derived from an EMBL/GenBank/DDBJ whole genome shotgun (WGS) entry which is preliminary data.</text>
</comment>
<dbReference type="EMBL" id="JAWDGP010004660">
    <property type="protein sequence ID" value="KAK3762715.1"/>
    <property type="molecule type" value="Genomic_DNA"/>
</dbReference>
<reference evidence="1" key="1">
    <citation type="journal article" date="2023" name="G3 (Bethesda)">
        <title>A reference genome for the long-term kleptoplast-retaining sea slug Elysia crispata morphotype clarki.</title>
        <authorList>
            <person name="Eastman K.E."/>
            <person name="Pendleton A.L."/>
            <person name="Shaikh M.A."/>
            <person name="Suttiyut T."/>
            <person name="Ogas R."/>
            <person name="Tomko P."/>
            <person name="Gavelis G."/>
            <person name="Widhalm J.R."/>
            <person name="Wisecaver J.H."/>
        </authorList>
    </citation>
    <scope>NUCLEOTIDE SEQUENCE</scope>
    <source>
        <strain evidence="1">ECLA1</strain>
    </source>
</reference>
<protein>
    <submittedName>
        <fullName evidence="1">Uncharacterized protein</fullName>
    </submittedName>
</protein>
<organism evidence="1 2">
    <name type="scientific">Elysia crispata</name>
    <name type="common">lettuce slug</name>
    <dbReference type="NCBI Taxonomy" id="231223"/>
    <lineage>
        <taxon>Eukaryota</taxon>
        <taxon>Metazoa</taxon>
        <taxon>Spiralia</taxon>
        <taxon>Lophotrochozoa</taxon>
        <taxon>Mollusca</taxon>
        <taxon>Gastropoda</taxon>
        <taxon>Heterobranchia</taxon>
        <taxon>Euthyneura</taxon>
        <taxon>Panpulmonata</taxon>
        <taxon>Sacoglossa</taxon>
        <taxon>Placobranchoidea</taxon>
        <taxon>Plakobranchidae</taxon>
        <taxon>Elysia</taxon>
    </lineage>
</organism>